<gene>
    <name evidence="2" type="ORF">EYF80_032487</name>
</gene>
<evidence type="ECO:0000313" key="3">
    <source>
        <dbReference type="Proteomes" id="UP000314294"/>
    </source>
</evidence>
<feature type="region of interest" description="Disordered" evidence="1">
    <location>
        <begin position="1"/>
        <end position="96"/>
    </location>
</feature>
<sequence>MRSAGDPGTHEETGEQTARRLRSRHQSPSSDKTRCCLGIRISESSEHGQGSGQASAPRTSSVLKRKKSSVPALECPPLMEKSWPQYEQPEVKWRRT</sequence>
<evidence type="ECO:0000256" key="1">
    <source>
        <dbReference type="SAM" id="MobiDB-lite"/>
    </source>
</evidence>
<keyword evidence="3" id="KW-1185">Reference proteome</keyword>
<evidence type="ECO:0000313" key="2">
    <source>
        <dbReference type="EMBL" id="TNN57298.1"/>
    </source>
</evidence>
<organism evidence="2 3">
    <name type="scientific">Liparis tanakae</name>
    <name type="common">Tanaka's snailfish</name>
    <dbReference type="NCBI Taxonomy" id="230148"/>
    <lineage>
        <taxon>Eukaryota</taxon>
        <taxon>Metazoa</taxon>
        <taxon>Chordata</taxon>
        <taxon>Craniata</taxon>
        <taxon>Vertebrata</taxon>
        <taxon>Euteleostomi</taxon>
        <taxon>Actinopterygii</taxon>
        <taxon>Neopterygii</taxon>
        <taxon>Teleostei</taxon>
        <taxon>Neoteleostei</taxon>
        <taxon>Acanthomorphata</taxon>
        <taxon>Eupercaria</taxon>
        <taxon>Perciformes</taxon>
        <taxon>Cottioidei</taxon>
        <taxon>Cottales</taxon>
        <taxon>Liparidae</taxon>
        <taxon>Liparis</taxon>
    </lineage>
</organism>
<dbReference type="AlphaFoldDB" id="A0A4Z2GUR6"/>
<comment type="caution">
    <text evidence="2">The sequence shown here is derived from an EMBL/GenBank/DDBJ whole genome shotgun (WGS) entry which is preliminary data.</text>
</comment>
<protein>
    <submittedName>
        <fullName evidence="2">Uncharacterized protein</fullName>
    </submittedName>
</protein>
<accession>A0A4Z2GUR6</accession>
<proteinExistence type="predicted"/>
<dbReference type="Proteomes" id="UP000314294">
    <property type="component" value="Unassembled WGS sequence"/>
</dbReference>
<dbReference type="EMBL" id="SRLO01000408">
    <property type="protein sequence ID" value="TNN57298.1"/>
    <property type="molecule type" value="Genomic_DNA"/>
</dbReference>
<reference evidence="2 3" key="1">
    <citation type="submission" date="2019-03" db="EMBL/GenBank/DDBJ databases">
        <title>First draft genome of Liparis tanakae, snailfish: a comprehensive survey of snailfish specific genes.</title>
        <authorList>
            <person name="Kim W."/>
            <person name="Song I."/>
            <person name="Jeong J.-H."/>
            <person name="Kim D."/>
            <person name="Kim S."/>
            <person name="Ryu S."/>
            <person name="Song J.Y."/>
            <person name="Lee S.K."/>
        </authorList>
    </citation>
    <scope>NUCLEOTIDE SEQUENCE [LARGE SCALE GENOMIC DNA]</scope>
    <source>
        <tissue evidence="2">Muscle</tissue>
    </source>
</reference>
<name>A0A4Z2GUR6_9TELE</name>